<comment type="caution">
    <text evidence="2">The sequence shown here is derived from an EMBL/GenBank/DDBJ whole genome shotgun (WGS) entry which is preliminary data.</text>
</comment>
<evidence type="ECO:0000313" key="2">
    <source>
        <dbReference type="EMBL" id="GAA0730016.1"/>
    </source>
</evidence>
<keyword evidence="1" id="KW-0472">Membrane</keyword>
<feature type="transmembrane region" description="Helical" evidence="1">
    <location>
        <begin position="36"/>
        <end position="53"/>
    </location>
</feature>
<sequence length="135" mass="15259">MKTLIKNCSATTGLTIVLLAVIATFYQARFLLVDSIFQSFAVNALIHAGLILVRKFESIFFLVESLLEIGYVLLILIPAGFLFGWYSSTPLWLVILMGIIVYTAGCFINVLRINNDINFINKQLQIRKIRKEDSI</sequence>
<evidence type="ECO:0000313" key="3">
    <source>
        <dbReference type="Proteomes" id="UP001500339"/>
    </source>
</evidence>
<feature type="transmembrane region" description="Helical" evidence="1">
    <location>
        <begin position="91"/>
        <end position="111"/>
    </location>
</feature>
<gene>
    <name evidence="2" type="ORF">GCM10008905_30710</name>
</gene>
<dbReference type="Proteomes" id="UP001500339">
    <property type="component" value="Unassembled WGS sequence"/>
</dbReference>
<evidence type="ECO:0008006" key="4">
    <source>
        <dbReference type="Google" id="ProtNLM"/>
    </source>
</evidence>
<protein>
    <recommendedName>
        <fullName evidence="4">DUF3021 domain-containing protein</fullName>
    </recommendedName>
</protein>
<name>A0ABN1J6W8_9CLOT</name>
<accession>A0ABN1J6W8</accession>
<proteinExistence type="predicted"/>
<dbReference type="Pfam" id="PF11457">
    <property type="entry name" value="DUF3021"/>
    <property type="match status" value="1"/>
</dbReference>
<feature type="transmembrane region" description="Helical" evidence="1">
    <location>
        <begin position="65"/>
        <end position="85"/>
    </location>
</feature>
<keyword evidence="3" id="KW-1185">Reference proteome</keyword>
<dbReference type="EMBL" id="BAAACF010000012">
    <property type="protein sequence ID" value="GAA0730016.1"/>
    <property type="molecule type" value="Genomic_DNA"/>
</dbReference>
<dbReference type="RefSeq" id="WP_343771095.1">
    <property type="nucleotide sequence ID" value="NZ_BAAACF010000012.1"/>
</dbReference>
<organism evidence="2 3">
    <name type="scientific">Clostridium malenominatum</name>
    <dbReference type="NCBI Taxonomy" id="1539"/>
    <lineage>
        <taxon>Bacteria</taxon>
        <taxon>Bacillati</taxon>
        <taxon>Bacillota</taxon>
        <taxon>Clostridia</taxon>
        <taxon>Eubacteriales</taxon>
        <taxon>Clostridiaceae</taxon>
        <taxon>Clostridium</taxon>
    </lineage>
</organism>
<feature type="transmembrane region" description="Helical" evidence="1">
    <location>
        <begin position="12"/>
        <end position="30"/>
    </location>
</feature>
<dbReference type="InterPro" id="IPR021560">
    <property type="entry name" value="DUF3021"/>
</dbReference>
<reference evidence="2 3" key="1">
    <citation type="journal article" date="2019" name="Int. J. Syst. Evol. Microbiol.">
        <title>The Global Catalogue of Microorganisms (GCM) 10K type strain sequencing project: providing services to taxonomists for standard genome sequencing and annotation.</title>
        <authorList>
            <consortium name="The Broad Institute Genomics Platform"/>
            <consortium name="The Broad Institute Genome Sequencing Center for Infectious Disease"/>
            <person name="Wu L."/>
            <person name="Ma J."/>
        </authorList>
    </citation>
    <scope>NUCLEOTIDE SEQUENCE [LARGE SCALE GENOMIC DNA]</scope>
    <source>
        <strain evidence="2 3">JCM 1405</strain>
    </source>
</reference>
<keyword evidence="1" id="KW-1133">Transmembrane helix</keyword>
<keyword evidence="1" id="KW-0812">Transmembrane</keyword>
<evidence type="ECO:0000256" key="1">
    <source>
        <dbReference type="SAM" id="Phobius"/>
    </source>
</evidence>